<dbReference type="EMBL" id="OR935923">
    <property type="protein sequence ID" value="WZB40632.1"/>
    <property type="molecule type" value="Genomic_DNA"/>
</dbReference>
<keyword evidence="2" id="KW-0732">Signal</keyword>
<feature type="transmembrane region" description="Helical" evidence="1">
    <location>
        <begin position="54"/>
        <end position="76"/>
    </location>
</feature>
<protein>
    <submittedName>
        <fullName evidence="4">NADH dehydrogenase subunit 6</fullName>
    </submittedName>
</protein>
<evidence type="ECO:0000313" key="5">
    <source>
        <dbReference type="EMBL" id="WZB40645.1"/>
    </source>
</evidence>
<feature type="transmembrane region" description="Helical" evidence="1">
    <location>
        <begin position="121"/>
        <end position="143"/>
    </location>
</feature>
<reference evidence="4" key="1">
    <citation type="submission" date="2023-11" db="EMBL/GenBank/DDBJ databases">
        <title>Species delimitation and phylogenetic relationships of the Prionospio complex (Annelida, Spionidae) in the Northeast Atlantic.</title>
        <authorList>
            <person name="Hektoen M.M."/>
            <person name="Bakken T."/>
            <person name="Radashevsky V.I."/>
            <person name="Ekrem T."/>
            <person name="Dunshea G."/>
        </authorList>
    </citation>
    <scope>NUCLEOTIDE SEQUENCE</scope>
    <source>
        <strain evidence="4">NTNU-VM:84083</strain>
        <strain evidence="3">NTNU-VM:84089</strain>
        <strain evidence="5">NTNU-VM:84092</strain>
    </source>
</reference>
<proteinExistence type="predicted"/>
<feature type="signal peptide" evidence="2">
    <location>
        <begin position="1"/>
        <end position="20"/>
    </location>
</feature>
<keyword evidence="1" id="KW-0812">Transmembrane</keyword>
<dbReference type="EMBL" id="OR935920">
    <property type="protein sequence ID" value="WZB40593.1"/>
    <property type="molecule type" value="Genomic_DNA"/>
</dbReference>
<evidence type="ECO:0000313" key="3">
    <source>
        <dbReference type="EMBL" id="WZB40593.1"/>
    </source>
</evidence>
<evidence type="ECO:0000256" key="1">
    <source>
        <dbReference type="SAM" id="Phobius"/>
    </source>
</evidence>
<sequence>MFIISSLCFLFALAATLTLCSSPTVLGLWIIFTALLMATIVACSSMSWLGLMMFLIYVGGLLVMFAYFVALTPNIIMESALWMLTLITMSFTLLFMFFLFTSLLDTKTFSISSNFPMMNFFMVNSFAILCLVVVLFIALVSVVKVCASTSAPLRPFN</sequence>
<feature type="transmembrane region" description="Helical" evidence="1">
    <location>
        <begin position="82"/>
        <end position="100"/>
    </location>
</feature>
<organism evidence="4">
    <name type="scientific">Prionospio plumosa</name>
    <dbReference type="NCBI Taxonomy" id="3050096"/>
    <lineage>
        <taxon>Eukaryota</taxon>
        <taxon>Metazoa</taxon>
        <taxon>Spiralia</taxon>
        <taxon>Lophotrochozoa</taxon>
        <taxon>Annelida</taxon>
        <taxon>Polychaeta</taxon>
        <taxon>Sedentaria</taxon>
        <taxon>Canalipalpata</taxon>
        <taxon>Spionida</taxon>
        <taxon>Spionidae</taxon>
        <taxon>Prionospio</taxon>
    </lineage>
</organism>
<keyword evidence="4" id="KW-0496">Mitochondrion</keyword>
<name>A0AAU6QGS0_9ANNE</name>
<evidence type="ECO:0000313" key="4">
    <source>
        <dbReference type="EMBL" id="WZB40632.1"/>
    </source>
</evidence>
<keyword evidence="1" id="KW-0472">Membrane</keyword>
<accession>A0AAU6QGS0</accession>
<feature type="chain" id="PRO_5043288381" evidence="2">
    <location>
        <begin position="21"/>
        <end position="157"/>
    </location>
</feature>
<keyword evidence="1" id="KW-1133">Transmembrane helix</keyword>
<dbReference type="AlphaFoldDB" id="A0AAU6QGS0"/>
<geneLocation type="mitochondrion" evidence="4"/>
<dbReference type="EMBL" id="OR935924">
    <property type="protein sequence ID" value="WZB40645.1"/>
    <property type="molecule type" value="Genomic_DNA"/>
</dbReference>
<gene>
    <name evidence="4" type="primary">ND6</name>
</gene>
<evidence type="ECO:0000256" key="2">
    <source>
        <dbReference type="SAM" id="SignalP"/>
    </source>
</evidence>